<dbReference type="Pfam" id="PF03703">
    <property type="entry name" value="bPH_2"/>
    <property type="match status" value="1"/>
</dbReference>
<evidence type="ECO:0000313" key="5">
    <source>
        <dbReference type="Proteomes" id="UP000323242"/>
    </source>
</evidence>
<dbReference type="AlphaFoldDB" id="A0A5D4I9F1"/>
<feature type="domain" description="YdbS-like PH" evidence="3">
    <location>
        <begin position="89"/>
        <end position="163"/>
    </location>
</feature>
<keyword evidence="2" id="KW-0472">Membrane</keyword>
<gene>
    <name evidence="4" type="ORF">FY004_33535</name>
</gene>
<evidence type="ECO:0000256" key="2">
    <source>
        <dbReference type="SAM" id="Phobius"/>
    </source>
</evidence>
<reference evidence="4 5" key="1">
    <citation type="submission" date="2019-08" db="EMBL/GenBank/DDBJ databases">
        <title>Draft genome for granaticin producer strain Streptomyces parvus C05.</title>
        <authorList>
            <person name="Gonzalez-Pimentel J.L."/>
        </authorList>
    </citation>
    <scope>NUCLEOTIDE SEQUENCE [LARGE SCALE GENOMIC DNA]</scope>
    <source>
        <strain evidence="4 5">C05</strain>
    </source>
</reference>
<feature type="transmembrane region" description="Helical" evidence="2">
    <location>
        <begin position="31"/>
        <end position="53"/>
    </location>
</feature>
<sequence length="170" mass="19498">MTPRTPTDPKKDALSVTGPDAASRQLDKRSVLFWQTENAVGIVLVLALAAVLHQFSPLPPQWRGWIPYLAAAALAFAVFDALVLIPLRYRYSRYTLTADCVIVEQGRLWRRRQVYPLSRILYCETRQGPILRWFDLFTVRTATIVESRSIGPLSRAEARRFEQFVREHSP</sequence>
<proteinExistence type="predicted"/>
<evidence type="ECO:0000313" key="4">
    <source>
        <dbReference type="EMBL" id="TYR49392.1"/>
    </source>
</evidence>
<keyword evidence="2" id="KW-1133">Transmembrane helix</keyword>
<dbReference type="PANTHER" id="PTHR34473">
    <property type="entry name" value="UPF0699 TRANSMEMBRANE PROTEIN YDBS"/>
    <property type="match status" value="1"/>
</dbReference>
<feature type="transmembrane region" description="Helical" evidence="2">
    <location>
        <begin position="65"/>
        <end position="85"/>
    </location>
</feature>
<dbReference type="PANTHER" id="PTHR34473:SF2">
    <property type="entry name" value="UPF0699 TRANSMEMBRANE PROTEIN YDBT"/>
    <property type="match status" value="1"/>
</dbReference>
<accession>A0A5D4I9F1</accession>
<feature type="region of interest" description="Disordered" evidence="1">
    <location>
        <begin position="1"/>
        <end position="21"/>
    </location>
</feature>
<evidence type="ECO:0000256" key="1">
    <source>
        <dbReference type="SAM" id="MobiDB-lite"/>
    </source>
</evidence>
<keyword evidence="2" id="KW-0812">Transmembrane</keyword>
<dbReference type="InterPro" id="IPR005182">
    <property type="entry name" value="YdbS-like_PH"/>
</dbReference>
<organism evidence="4 5">
    <name type="scientific">Streptomyces parvus</name>
    <dbReference type="NCBI Taxonomy" id="66428"/>
    <lineage>
        <taxon>Bacteria</taxon>
        <taxon>Bacillati</taxon>
        <taxon>Actinomycetota</taxon>
        <taxon>Actinomycetes</taxon>
        <taxon>Kitasatosporales</taxon>
        <taxon>Streptomycetaceae</taxon>
        <taxon>Streptomyces</taxon>
    </lineage>
</organism>
<name>A0A5D4I9F1_9ACTN</name>
<dbReference type="Proteomes" id="UP000323242">
    <property type="component" value="Unassembled WGS sequence"/>
</dbReference>
<comment type="caution">
    <text evidence="4">The sequence shown here is derived from an EMBL/GenBank/DDBJ whole genome shotgun (WGS) entry which is preliminary data.</text>
</comment>
<protein>
    <submittedName>
        <fullName evidence="4">PH domain-containing protein</fullName>
    </submittedName>
</protein>
<keyword evidence="5" id="KW-1185">Reference proteome</keyword>
<dbReference type="EMBL" id="VSZQ01000281">
    <property type="protein sequence ID" value="TYR49392.1"/>
    <property type="molecule type" value="Genomic_DNA"/>
</dbReference>
<evidence type="ECO:0000259" key="3">
    <source>
        <dbReference type="Pfam" id="PF03703"/>
    </source>
</evidence>